<dbReference type="PANTHER" id="PTHR23291:SF50">
    <property type="entry name" value="PROTEIN LIFEGUARD 4"/>
    <property type="match status" value="1"/>
</dbReference>
<dbReference type="STRING" id="215637.A0A4P9ZNF4"/>
<feature type="transmembrane region" description="Helical" evidence="5">
    <location>
        <begin position="213"/>
        <end position="231"/>
    </location>
</feature>
<organism evidence="7 8">
    <name type="scientific">Dimargaris cristalligena</name>
    <dbReference type="NCBI Taxonomy" id="215637"/>
    <lineage>
        <taxon>Eukaryota</taxon>
        <taxon>Fungi</taxon>
        <taxon>Fungi incertae sedis</taxon>
        <taxon>Zoopagomycota</taxon>
        <taxon>Kickxellomycotina</taxon>
        <taxon>Dimargaritomycetes</taxon>
        <taxon>Dimargaritales</taxon>
        <taxon>Dimargaritaceae</taxon>
        <taxon>Dimargaris</taxon>
    </lineage>
</organism>
<evidence type="ECO:0000256" key="6">
    <source>
        <dbReference type="SAM" id="MobiDB-lite"/>
    </source>
</evidence>
<feature type="transmembrane region" description="Helical" evidence="5">
    <location>
        <begin position="243"/>
        <end position="266"/>
    </location>
</feature>
<evidence type="ECO:0000256" key="2">
    <source>
        <dbReference type="ARBA" id="ARBA00022692"/>
    </source>
</evidence>
<feature type="region of interest" description="Disordered" evidence="6">
    <location>
        <begin position="1"/>
        <end position="38"/>
    </location>
</feature>
<evidence type="ECO:0000313" key="7">
    <source>
        <dbReference type="EMBL" id="RKP34944.1"/>
    </source>
</evidence>
<comment type="similarity">
    <text evidence="5">Belongs to the BI1 family.</text>
</comment>
<dbReference type="AlphaFoldDB" id="A0A4P9ZNF4"/>
<keyword evidence="2 5" id="KW-0812">Transmembrane</keyword>
<dbReference type="OrthoDB" id="7933078at2759"/>
<feature type="transmembrane region" description="Helical" evidence="5">
    <location>
        <begin position="187"/>
        <end position="207"/>
    </location>
</feature>
<feature type="transmembrane region" description="Helical" evidence="5">
    <location>
        <begin position="70"/>
        <end position="90"/>
    </location>
</feature>
<evidence type="ECO:0000256" key="4">
    <source>
        <dbReference type="ARBA" id="ARBA00023136"/>
    </source>
</evidence>
<evidence type="ECO:0000256" key="3">
    <source>
        <dbReference type="ARBA" id="ARBA00022989"/>
    </source>
</evidence>
<sequence length="271" mass="30345">MGVPASAQPPSVERPLYPTSQPPPAYDQPGPSTYQTIPDLSDDDLPDDFKYGTTVSQCDREVRFAFLRKVYSILTAQLLTTVAVTMLFFFQPSLNAWAFRNVWSLYVAAIGAMGALVGLYCQRRSVPANFAWLALFTSLEAYTVGFVVCLYDVRLVIQALLLTLGLFTVLTLFTFQSRFDFSRLGPILFFGLVAVLLVGLVQIFLPFNRTFDLIMAILTAVIFSGYIMYDTHLIIHRLSPEEYMVAAVDLYLDIINLFLAILRILANSNSD</sequence>
<gene>
    <name evidence="7" type="ORF">BJ085DRAFT_13433</name>
</gene>
<reference evidence="8" key="1">
    <citation type="journal article" date="2018" name="Nat. Microbiol.">
        <title>Leveraging single-cell genomics to expand the fungal tree of life.</title>
        <authorList>
            <person name="Ahrendt S.R."/>
            <person name="Quandt C.A."/>
            <person name="Ciobanu D."/>
            <person name="Clum A."/>
            <person name="Salamov A."/>
            <person name="Andreopoulos B."/>
            <person name="Cheng J.F."/>
            <person name="Woyke T."/>
            <person name="Pelin A."/>
            <person name="Henrissat B."/>
            <person name="Reynolds N.K."/>
            <person name="Benny G.L."/>
            <person name="Smith M.E."/>
            <person name="James T.Y."/>
            <person name="Grigoriev I.V."/>
        </authorList>
    </citation>
    <scope>NUCLEOTIDE SEQUENCE [LARGE SCALE GENOMIC DNA]</scope>
    <source>
        <strain evidence="8">RSA 468</strain>
    </source>
</reference>
<dbReference type="Pfam" id="PF01027">
    <property type="entry name" value="Bax1-I"/>
    <property type="match status" value="1"/>
</dbReference>
<keyword evidence="3 5" id="KW-1133">Transmembrane helix</keyword>
<feature type="transmembrane region" description="Helical" evidence="5">
    <location>
        <begin position="157"/>
        <end position="175"/>
    </location>
</feature>
<dbReference type="InterPro" id="IPR006214">
    <property type="entry name" value="Bax_inhibitor_1-related"/>
</dbReference>
<feature type="transmembrane region" description="Helical" evidence="5">
    <location>
        <begin position="102"/>
        <end position="121"/>
    </location>
</feature>
<evidence type="ECO:0000256" key="1">
    <source>
        <dbReference type="ARBA" id="ARBA00004141"/>
    </source>
</evidence>
<feature type="transmembrane region" description="Helical" evidence="5">
    <location>
        <begin position="130"/>
        <end position="151"/>
    </location>
</feature>
<name>A0A4P9ZNF4_9FUNG</name>
<evidence type="ECO:0000313" key="8">
    <source>
        <dbReference type="Proteomes" id="UP000268162"/>
    </source>
</evidence>
<evidence type="ECO:0000256" key="5">
    <source>
        <dbReference type="RuleBase" id="RU004379"/>
    </source>
</evidence>
<keyword evidence="4 5" id="KW-0472">Membrane</keyword>
<comment type="subcellular location">
    <subcellularLocation>
        <location evidence="1">Membrane</location>
        <topology evidence="1">Multi-pass membrane protein</topology>
    </subcellularLocation>
</comment>
<protein>
    <submittedName>
        <fullName evidence="7">Inhibitor of apoptosis-promoting Bax1-domain-containing protein</fullName>
    </submittedName>
</protein>
<dbReference type="GO" id="GO:0016020">
    <property type="term" value="C:membrane"/>
    <property type="evidence" value="ECO:0007669"/>
    <property type="project" value="UniProtKB-SubCell"/>
</dbReference>
<accession>A0A4P9ZNF4</accession>
<dbReference type="EMBL" id="ML003015">
    <property type="protein sequence ID" value="RKP34944.1"/>
    <property type="molecule type" value="Genomic_DNA"/>
</dbReference>
<proteinExistence type="inferred from homology"/>
<keyword evidence="8" id="KW-1185">Reference proteome</keyword>
<dbReference type="Proteomes" id="UP000268162">
    <property type="component" value="Unassembled WGS sequence"/>
</dbReference>
<dbReference type="PANTHER" id="PTHR23291">
    <property type="entry name" value="BAX INHIBITOR-RELATED"/>
    <property type="match status" value="1"/>
</dbReference>